<dbReference type="eggNOG" id="ENOG502ZVVU">
    <property type="taxonomic scope" value="Bacteria"/>
</dbReference>
<dbReference type="HOGENOM" id="CLU_1304266_0_0_11"/>
<dbReference type="AlphaFoldDB" id="D7BRR9"/>
<evidence type="ECO:0000313" key="2">
    <source>
        <dbReference type="EMBL" id="ADI07256.1"/>
    </source>
</evidence>
<evidence type="ECO:0000313" key="3">
    <source>
        <dbReference type="Proteomes" id="UP000000377"/>
    </source>
</evidence>
<organism evidence="2 3">
    <name type="scientific">Streptomyces bingchenggensis (strain BCW-1)</name>
    <dbReference type="NCBI Taxonomy" id="749414"/>
    <lineage>
        <taxon>Bacteria</taxon>
        <taxon>Bacillati</taxon>
        <taxon>Actinomycetota</taxon>
        <taxon>Actinomycetes</taxon>
        <taxon>Kitasatosporales</taxon>
        <taxon>Streptomycetaceae</taxon>
        <taxon>Streptomyces</taxon>
    </lineage>
</organism>
<feature type="region of interest" description="Disordered" evidence="1">
    <location>
        <begin position="186"/>
        <end position="211"/>
    </location>
</feature>
<dbReference type="EMBL" id="CP002047">
    <property type="protein sequence ID" value="ADI07256.1"/>
    <property type="molecule type" value="Genomic_DNA"/>
</dbReference>
<keyword evidence="3" id="KW-1185">Reference proteome</keyword>
<dbReference type="PATRIC" id="fig|749414.3.peg.4276"/>
<reference evidence="2 3" key="1">
    <citation type="journal article" date="2010" name="J. Bacteriol.">
        <title>Genome sequence of the milbemycin-producing bacterium Streptomyces bingchenggensis.</title>
        <authorList>
            <person name="Wang X.J."/>
            <person name="Yan Y.J."/>
            <person name="Zhang B."/>
            <person name="An J."/>
            <person name="Wang J.J."/>
            <person name="Tian J."/>
            <person name="Jiang L."/>
            <person name="Chen Y.H."/>
            <person name="Huang S.X."/>
            <person name="Yin M."/>
            <person name="Zhang J."/>
            <person name="Gao A.L."/>
            <person name="Liu C.X."/>
            <person name="Zhu Z.X."/>
            <person name="Xiang W.S."/>
        </authorList>
    </citation>
    <scope>NUCLEOTIDE SEQUENCE [LARGE SCALE GENOMIC DNA]</scope>
    <source>
        <strain evidence="2 3">BCW-1</strain>
    </source>
</reference>
<dbReference type="Proteomes" id="UP000000377">
    <property type="component" value="Chromosome"/>
</dbReference>
<evidence type="ECO:0000256" key="1">
    <source>
        <dbReference type="SAM" id="MobiDB-lite"/>
    </source>
</evidence>
<accession>D7BRR9</accession>
<proteinExistence type="predicted"/>
<sequence length="211" mass="22266">MTTAVAAVAIMAGAAGCTSGGSYGAARGGTQQLTAAKACADATYTWLNVSRRSALTDMTPGTHYDKGDKVSTRDVKEIARYTVSVRTRGTELPEKRLIRDLGRHLKLGLAGDGVTRADDSGRTTKYDRGAYGEQTAEASGRYVTGRAVDLVEGDYRYACKGGTVSSGHVVTWTDSYEVIAVACGEKPDKEASEGEREAARLGCREGDPARA</sequence>
<dbReference type="KEGG" id="sbh:SBI_04135"/>
<protein>
    <submittedName>
        <fullName evidence="2">Uncharacterized protein</fullName>
    </submittedName>
</protein>
<gene>
    <name evidence="2" type="ordered locus">SBI_04135</name>
</gene>
<dbReference type="STRING" id="749414.SBI_04135"/>
<name>D7BRR9_STRBB</name>